<protein>
    <submittedName>
        <fullName evidence="1">Uncharacterized protein</fullName>
    </submittedName>
</protein>
<dbReference type="EMBL" id="RWJN01000016">
    <property type="protein sequence ID" value="TCD70704.1"/>
    <property type="molecule type" value="Genomic_DNA"/>
</dbReference>
<reference evidence="1 2" key="1">
    <citation type="submission" date="2018-11" db="EMBL/GenBank/DDBJ databases">
        <title>Genome assembly of Steccherinum ochraceum LE-BIN_3174, the white-rot fungus of the Steccherinaceae family (The Residual Polyporoid clade, Polyporales, Basidiomycota).</title>
        <authorList>
            <person name="Fedorova T.V."/>
            <person name="Glazunova O.A."/>
            <person name="Landesman E.O."/>
            <person name="Moiseenko K.V."/>
            <person name="Psurtseva N.V."/>
            <person name="Savinova O.S."/>
            <person name="Shakhova N.V."/>
            <person name="Tyazhelova T.V."/>
            <person name="Vasina D.V."/>
        </authorList>
    </citation>
    <scope>NUCLEOTIDE SEQUENCE [LARGE SCALE GENOMIC DNA]</scope>
    <source>
        <strain evidence="1 2">LE-BIN_3174</strain>
    </source>
</reference>
<keyword evidence="2" id="KW-1185">Reference proteome</keyword>
<proteinExistence type="predicted"/>
<gene>
    <name evidence="1" type="ORF">EIP91_002080</name>
</gene>
<evidence type="ECO:0000313" key="1">
    <source>
        <dbReference type="EMBL" id="TCD70704.1"/>
    </source>
</evidence>
<dbReference type="Proteomes" id="UP000292702">
    <property type="component" value="Unassembled WGS sequence"/>
</dbReference>
<accession>A0A4R0S2N3</accession>
<dbReference type="AlphaFoldDB" id="A0A4R0S2N3"/>
<comment type="caution">
    <text evidence="1">The sequence shown here is derived from an EMBL/GenBank/DDBJ whole genome shotgun (WGS) entry which is preliminary data.</text>
</comment>
<sequence>MLVEFALGFGLELHDEVVWPRLPTGLGPVPRLPLPPPPELVPGLDNEKGGVCEPAVAVGPTRLGLEKVLAALGSRVAVPGRDPVAKADENIGDAASIPPPVPGRERLVLLNALGPANAKDGEPSELSWVKVDGLRGFVGLIGGGAARLGDVEVTLVLGLANAAAMVLDSDELPGRESASGAAVVNDVRLEDGVGVGSCRVKLCEHAGHKIAERCDSEKKNRCSE</sequence>
<evidence type="ECO:0000313" key="2">
    <source>
        <dbReference type="Proteomes" id="UP000292702"/>
    </source>
</evidence>
<organism evidence="1 2">
    <name type="scientific">Steccherinum ochraceum</name>
    <dbReference type="NCBI Taxonomy" id="92696"/>
    <lineage>
        <taxon>Eukaryota</taxon>
        <taxon>Fungi</taxon>
        <taxon>Dikarya</taxon>
        <taxon>Basidiomycota</taxon>
        <taxon>Agaricomycotina</taxon>
        <taxon>Agaricomycetes</taxon>
        <taxon>Polyporales</taxon>
        <taxon>Steccherinaceae</taxon>
        <taxon>Steccherinum</taxon>
    </lineage>
</organism>
<name>A0A4R0S2N3_9APHY</name>